<dbReference type="InterPro" id="IPR042177">
    <property type="entry name" value="Cell/Rod_1"/>
</dbReference>
<evidence type="ECO:0000313" key="7">
    <source>
        <dbReference type="EMBL" id="GAA2036554.1"/>
    </source>
</evidence>
<keyword evidence="8" id="KW-1185">Reference proteome</keyword>
<comment type="similarity">
    <text evidence="1">Belongs to the MreC family.</text>
</comment>
<comment type="caution">
    <text evidence="7">The sequence shown here is derived from an EMBL/GenBank/DDBJ whole genome shotgun (WGS) entry which is preliminary data.</text>
</comment>
<dbReference type="Pfam" id="PF04085">
    <property type="entry name" value="MreC"/>
    <property type="match status" value="1"/>
</dbReference>
<protein>
    <recommendedName>
        <fullName evidence="2">Cell shape-determining protein MreC</fullName>
    </recommendedName>
    <alternativeName>
        <fullName evidence="4">Cell shape protein MreC</fullName>
    </alternativeName>
</protein>
<evidence type="ECO:0000256" key="5">
    <source>
        <dbReference type="SAM" id="MobiDB-lite"/>
    </source>
</evidence>
<evidence type="ECO:0000256" key="1">
    <source>
        <dbReference type="ARBA" id="ARBA00009369"/>
    </source>
</evidence>
<proteinExistence type="inferred from homology"/>
<dbReference type="InterPro" id="IPR042175">
    <property type="entry name" value="Cell/Rod_MreC_2"/>
</dbReference>
<accession>A0ABN2UFJ1</accession>
<dbReference type="InterPro" id="IPR007221">
    <property type="entry name" value="MreC"/>
</dbReference>
<dbReference type="PANTHER" id="PTHR34138:SF1">
    <property type="entry name" value="CELL SHAPE-DETERMINING PROTEIN MREC"/>
    <property type="match status" value="1"/>
</dbReference>
<dbReference type="Proteomes" id="UP001501285">
    <property type="component" value="Unassembled WGS sequence"/>
</dbReference>
<evidence type="ECO:0000259" key="6">
    <source>
        <dbReference type="Pfam" id="PF04085"/>
    </source>
</evidence>
<dbReference type="Gene3D" id="2.40.10.350">
    <property type="entry name" value="Rod shape-determining protein MreC, domain 2"/>
    <property type="match status" value="1"/>
</dbReference>
<evidence type="ECO:0000313" key="8">
    <source>
        <dbReference type="Proteomes" id="UP001501285"/>
    </source>
</evidence>
<gene>
    <name evidence="7" type="ORF">GCM10009740_29840</name>
</gene>
<sequence>MPPSARRRLLVVLAALTLVLLLADVAGWGVADGVRRAGGLVLGPVQRALSGAPHDGLASAERENARLSAVVTEQQHRLDELGRLDALLRSAPAAARTVVAARVVATEVSPLGGRSVTLDVGSRDGVRADSTVVAADGLVGRVVAVSPWTSDVQVLGSAGSVVGVRVGPAGTLGTVSPPAPGDSEARPRGSLRLSFVQPATPVVGDLVRTLGSVDDTPYAAGVVVGTVTDVDPDRGQASRTATVRPAVDPDAIDVVAVVVPVSRSTPRPATSTGSSSRTAVAATGGTR</sequence>
<reference evidence="7 8" key="1">
    <citation type="journal article" date="2019" name="Int. J. Syst. Evol. Microbiol.">
        <title>The Global Catalogue of Microorganisms (GCM) 10K type strain sequencing project: providing services to taxonomists for standard genome sequencing and annotation.</title>
        <authorList>
            <consortium name="The Broad Institute Genomics Platform"/>
            <consortium name="The Broad Institute Genome Sequencing Center for Infectious Disease"/>
            <person name="Wu L."/>
            <person name="Ma J."/>
        </authorList>
    </citation>
    <scope>NUCLEOTIDE SEQUENCE [LARGE SCALE GENOMIC DNA]</scope>
    <source>
        <strain evidence="7 8">JCM 14283</strain>
    </source>
</reference>
<keyword evidence="3" id="KW-0133">Cell shape</keyword>
<dbReference type="PANTHER" id="PTHR34138">
    <property type="entry name" value="CELL SHAPE-DETERMINING PROTEIN MREC"/>
    <property type="match status" value="1"/>
</dbReference>
<organism evidence="7 8">
    <name type="scientific">Terrabacter terrae</name>
    <dbReference type="NCBI Taxonomy" id="318434"/>
    <lineage>
        <taxon>Bacteria</taxon>
        <taxon>Bacillati</taxon>
        <taxon>Actinomycetota</taxon>
        <taxon>Actinomycetes</taxon>
        <taxon>Micrococcales</taxon>
        <taxon>Intrasporangiaceae</taxon>
        <taxon>Terrabacter</taxon>
    </lineage>
</organism>
<name>A0ABN2UFJ1_9MICO</name>
<evidence type="ECO:0000256" key="3">
    <source>
        <dbReference type="ARBA" id="ARBA00022960"/>
    </source>
</evidence>
<feature type="domain" description="Rod shape-determining protein MreC beta-barrel core" evidence="6">
    <location>
        <begin position="114"/>
        <end position="258"/>
    </location>
</feature>
<feature type="region of interest" description="Disordered" evidence="5">
    <location>
        <begin position="263"/>
        <end position="287"/>
    </location>
</feature>
<dbReference type="EMBL" id="BAAANB010000021">
    <property type="protein sequence ID" value="GAA2036554.1"/>
    <property type="molecule type" value="Genomic_DNA"/>
</dbReference>
<evidence type="ECO:0000256" key="2">
    <source>
        <dbReference type="ARBA" id="ARBA00013855"/>
    </source>
</evidence>
<dbReference type="InterPro" id="IPR055342">
    <property type="entry name" value="MreC_beta-barrel_core"/>
</dbReference>
<evidence type="ECO:0000256" key="4">
    <source>
        <dbReference type="ARBA" id="ARBA00032089"/>
    </source>
</evidence>
<dbReference type="Gene3D" id="2.40.10.340">
    <property type="entry name" value="Rod shape-determining protein MreC, domain 1"/>
    <property type="match status" value="1"/>
</dbReference>
<feature type="compositionally biased region" description="Polar residues" evidence="5">
    <location>
        <begin position="263"/>
        <end position="278"/>
    </location>
</feature>
<dbReference type="RefSeq" id="WP_343992719.1">
    <property type="nucleotide sequence ID" value="NZ_BAAANB010000021.1"/>
</dbReference>